<dbReference type="GO" id="GO:0005829">
    <property type="term" value="C:cytosol"/>
    <property type="evidence" value="ECO:0007669"/>
    <property type="project" value="TreeGrafter"/>
</dbReference>
<evidence type="ECO:0000256" key="2">
    <source>
        <dbReference type="ARBA" id="ARBA00022840"/>
    </source>
</evidence>
<dbReference type="eggNOG" id="COG0455">
    <property type="taxonomic scope" value="Bacteria"/>
</dbReference>
<reference evidence="4 5" key="1">
    <citation type="submission" date="2014-03" db="EMBL/GenBank/DDBJ databases">
        <title>Genomics of Bifidobacteria.</title>
        <authorList>
            <person name="Ventura M."/>
            <person name="Milani C."/>
            <person name="Lugli G.A."/>
        </authorList>
    </citation>
    <scope>NUCLEOTIDE SEQUENCE [LARGE SCALE GENOMIC DNA]</scope>
    <source>
        <strain evidence="4 5">DSM 23975</strain>
    </source>
</reference>
<dbReference type="InterPro" id="IPR050625">
    <property type="entry name" value="ParA/MinD_ATPase"/>
</dbReference>
<feature type="region of interest" description="Disordered" evidence="3">
    <location>
        <begin position="46"/>
        <end position="111"/>
    </location>
</feature>
<evidence type="ECO:0000256" key="1">
    <source>
        <dbReference type="ARBA" id="ARBA00022741"/>
    </source>
</evidence>
<keyword evidence="5" id="KW-1185">Reference proteome</keyword>
<evidence type="ECO:0000256" key="3">
    <source>
        <dbReference type="SAM" id="MobiDB-lite"/>
    </source>
</evidence>
<organism evidence="4 5">
    <name type="scientific">Bifidobacterium reuteri DSM 23975</name>
    <dbReference type="NCBI Taxonomy" id="1437610"/>
    <lineage>
        <taxon>Bacteria</taxon>
        <taxon>Bacillati</taxon>
        <taxon>Actinomycetota</taxon>
        <taxon>Actinomycetes</taxon>
        <taxon>Bifidobacteriales</taxon>
        <taxon>Bifidobacteriaceae</taxon>
        <taxon>Bifidobacterium</taxon>
    </lineage>
</organism>
<dbReference type="GO" id="GO:0016887">
    <property type="term" value="F:ATP hydrolysis activity"/>
    <property type="evidence" value="ECO:0007669"/>
    <property type="project" value="TreeGrafter"/>
</dbReference>
<keyword evidence="1" id="KW-0547">Nucleotide-binding</keyword>
<gene>
    <name evidence="4" type="ORF">BREU_0359</name>
</gene>
<evidence type="ECO:0000313" key="5">
    <source>
        <dbReference type="Proteomes" id="UP000028984"/>
    </source>
</evidence>
<sequence>MPLFNRPMTTMQLSSAASPAVPLPDAVPLPSSDAIVDATTLTRITQTGAVQAQPAPTSPRVKPRRGARTTAGAQPRLQYFSPSSQPPSLTAACTSRPLPSRPGRPNRDPSTDVVLQNIVTMTSSHSGIGLSTTAAMLAMTLSQRGRSCALIDADFDSGCLDLLLGVERESGLRFNQINAPLGKIEGRALNDELIDWEGVRVLPYNTWTGLRPEWWEVQAVIRALAEANDVVIVDAGQGEFVETMPELQHGMQVVGVELSVMGLARVRAHRARLSAWECSPPRLIGIAPRGAPRGRGIVSIDEAESYLVSPVMGPIYANTSLCGDVLDGLGIRAVPKNCRKAISLLADAVERTLHRESADCG</sequence>
<keyword evidence="2" id="KW-0067">ATP-binding</keyword>
<feature type="compositionally biased region" description="Polar residues" evidence="3">
    <location>
        <begin position="80"/>
        <end position="93"/>
    </location>
</feature>
<dbReference type="Gene3D" id="3.40.50.300">
    <property type="entry name" value="P-loop containing nucleotide triphosphate hydrolases"/>
    <property type="match status" value="1"/>
</dbReference>
<evidence type="ECO:0000313" key="4">
    <source>
        <dbReference type="EMBL" id="KFI88258.1"/>
    </source>
</evidence>
<dbReference type="EMBL" id="JGZK01000001">
    <property type="protein sequence ID" value="KFI88258.1"/>
    <property type="molecule type" value="Genomic_DNA"/>
</dbReference>
<dbReference type="Proteomes" id="UP000028984">
    <property type="component" value="Unassembled WGS sequence"/>
</dbReference>
<dbReference type="PANTHER" id="PTHR43384">
    <property type="entry name" value="SEPTUM SITE-DETERMINING PROTEIN MIND HOMOLOG, CHLOROPLASTIC-RELATED"/>
    <property type="match status" value="1"/>
</dbReference>
<dbReference type="GO" id="GO:0005524">
    <property type="term" value="F:ATP binding"/>
    <property type="evidence" value="ECO:0007669"/>
    <property type="project" value="UniProtKB-KW"/>
</dbReference>
<dbReference type="STRING" id="1437610.BREU_0359"/>
<protein>
    <submittedName>
        <fullName evidence="4">CobQ/CobB/MinD/ParA nucleotide binding domain-containing protein</fullName>
    </submittedName>
</protein>
<dbReference type="PANTHER" id="PTHR43384:SF6">
    <property type="entry name" value="SEPTUM SITE-DETERMINING PROTEIN MIND HOMOLOG, CHLOROPLASTIC"/>
    <property type="match status" value="1"/>
</dbReference>
<dbReference type="AlphaFoldDB" id="A0A087CYA8"/>
<accession>A0A087CYA8</accession>
<comment type="caution">
    <text evidence="4">The sequence shown here is derived from an EMBL/GenBank/DDBJ whole genome shotgun (WGS) entry which is preliminary data.</text>
</comment>
<dbReference type="GO" id="GO:0051782">
    <property type="term" value="P:negative regulation of cell division"/>
    <property type="evidence" value="ECO:0007669"/>
    <property type="project" value="TreeGrafter"/>
</dbReference>
<dbReference type="SUPFAM" id="SSF52540">
    <property type="entry name" value="P-loop containing nucleoside triphosphate hydrolases"/>
    <property type="match status" value="1"/>
</dbReference>
<name>A0A087CYA8_9BIFI</name>
<dbReference type="InterPro" id="IPR027417">
    <property type="entry name" value="P-loop_NTPase"/>
</dbReference>
<dbReference type="GO" id="GO:0009898">
    <property type="term" value="C:cytoplasmic side of plasma membrane"/>
    <property type="evidence" value="ECO:0007669"/>
    <property type="project" value="TreeGrafter"/>
</dbReference>
<proteinExistence type="predicted"/>